<evidence type="ECO:0000256" key="5">
    <source>
        <dbReference type="SAM" id="Phobius"/>
    </source>
</evidence>
<keyword evidence="5" id="KW-1133">Transmembrane helix</keyword>
<accession>A0AA51RS42</accession>
<protein>
    <submittedName>
        <fullName evidence="7">Methyl-accepting chemotaxis protein</fullName>
    </submittedName>
</protein>
<keyword evidence="2 3" id="KW-0807">Transducer</keyword>
<keyword evidence="5" id="KW-0472">Membrane</keyword>
<evidence type="ECO:0000256" key="3">
    <source>
        <dbReference type="PROSITE-ProRule" id="PRU00284"/>
    </source>
</evidence>
<comment type="subcellular location">
    <subcellularLocation>
        <location evidence="1">Membrane</location>
    </subcellularLocation>
</comment>
<dbReference type="SUPFAM" id="SSF58104">
    <property type="entry name" value="Methyl-accepting chemotaxis protein (MCP) signaling domain"/>
    <property type="match status" value="1"/>
</dbReference>
<dbReference type="PANTHER" id="PTHR32089:SF112">
    <property type="entry name" value="LYSOZYME-LIKE PROTEIN-RELATED"/>
    <property type="match status" value="1"/>
</dbReference>
<organism evidence="7 8">
    <name type="scientific">Pleionea litopenaei</name>
    <dbReference type="NCBI Taxonomy" id="3070815"/>
    <lineage>
        <taxon>Bacteria</taxon>
        <taxon>Pseudomonadati</taxon>
        <taxon>Pseudomonadota</taxon>
        <taxon>Gammaproteobacteria</taxon>
        <taxon>Oceanospirillales</taxon>
        <taxon>Pleioneaceae</taxon>
        <taxon>Pleionea</taxon>
    </lineage>
</organism>
<keyword evidence="8" id="KW-1185">Reference proteome</keyword>
<dbReference type="KEGG" id="plei:Q9312_14680"/>
<dbReference type="Gene3D" id="1.10.287.950">
    <property type="entry name" value="Methyl-accepting chemotaxis protein"/>
    <property type="match status" value="1"/>
</dbReference>
<dbReference type="PROSITE" id="PS50111">
    <property type="entry name" value="CHEMOTAXIS_TRANSDUC_2"/>
    <property type="match status" value="1"/>
</dbReference>
<dbReference type="GO" id="GO:0006935">
    <property type="term" value="P:chemotaxis"/>
    <property type="evidence" value="ECO:0007669"/>
    <property type="project" value="UniProtKB-ARBA"/>
</dbReference>
<dbReference type="SMART" id="SM00283">
    <property type="entry name" value="MA"/>
    <property type="match status" value="1"/>
</dbReference>
<feature type="coiled-coil region" evidence="4">
    <location>
        <begin position="178"/>
        <end position="205"/>
    </location>
</feature>
<sequence length="406" mass="45090">MKASIAAFSALLIGSTLVGYWLEPETLFTWFVFTAFLLGLCIAVFAWLFLRIIRAIDNEVVKRPDKVFDFATELPVSSRTQLVHKLLMRVNDRLKLADQLLISVRNSVARLVPMSEGVRDTQTQFEQSAIINQRRNSQIFDGIKKIRQSNDEVSHDIEQAFDSIIKEKVLVEKTQQVIDKAVSSIKQLVSNVHDAEQKITQLKEASEQIDGIIQTISSIADQTNLLALNAAIEAARAGESGRGFAVVADEVRKLALRTHDSTLEVSSRVEQIQSLTHTAYQSMQEGTAVSESAVEQTDLTYSYLQQIAQALAEVSSTADSMKLSSEAERKATLKMVQAIEELVTFNEEALENSRFSTMSADDLIKLSNVILEKLDGFGVSSSELDLQLRSTSRVTQPARGSDIELF</sequence>
<keyword evidence="4" id="KW-0175">Coiled coil</keyword>
<evidence type="ECO:0000256" key="1">
    <source>
        <dbReference type="ARBA" id="ARBA00004370"/>
    </source>
</evidence>
<evidence type="ECO:0000259" key="6">
    <source>
        <dbReference type="PROSITE" id="PS50111"/>
    </source>
</evidence>
<dbReference type="EMBL" id="CP133548">
    <property type="protein sequence ID" value="WMS86464.1"/>
    <property type="molecule type" value="Genomic_DNA"/>
</dbReference>
<dbReference type="InterPro" id="IPR004089">
    <property type="entry name" value="MCPsignal_dom"/>
</dbReference>
<evidence type="ECO:0000313" key="7">
    <source>
        <dbReference type="EMBL" id="WMS86464.1"/>
    </source>
</evidence>
<evidence type="ECO:0000256" key="2">
    <source>
        <dbReference type="ARBA" id="ARBA00023224"/>
    </source>
</evidence>
<dbReference type="GO" id="GO:0007165">
    <property type="term" value="P:signal transduction"/>
    <property type="evidence" value="ECO:0007669"/>
    <property type="project" value="UniProtKB-KW"/>
</dbReference>
<evidence type="ECO:0000256" key="4">
    <source>
        <dbReference type="SAM" id="Coils"/>
    </source>
</evidence>
<dbReference type="RefSeq" id="WP_309201609.1">
    <property type="nucleotide sequence ID" value="NZ_CP133548.1"/>
</dbReference>
<name>A0AA51RS42_9GAMM</name>
<proteinExistence type="predicted"/>
<dbReference type="Proteomes" id="UP001239782">
    <property type="component" value="Chromosome"/>
</dbReference>
<dbReference type="PANTHER" id="PTHR32089">
    <property type="entry name" value="METHYL-ACCEPTING CHEMOTAXIS PROTEIN MCPB"/>
    <property type="match status" value="1"/>
</dbReference>
<dbReference type="AlphaFoldDB" id="A0AA51RS42"/>
<gene>
    <name evidence="7" type="ORF">Q9312_14680</name>
</gene>
<dbReference type="GO" id="GO:0016020">
    <property type="term" value="C:membrane"/>
    <property type="evidence" value="ECO:0007669"/>
    <property type="project" value="UniProtKB-SubCell"/>
</dbReference>
<feature type="transmembrane region" description="Helical" evidence="5">
    <location>
        <begin position="29"/>
        <end position="50"/>
    </location>
</feature>
<feature type="domain" description="Methyl-accepting transducer" evidence="6">
    <location>
        <begin position="107"/>
        <end position="343"/>
    </location>
</feature>
<reference evidence="7 8" key="1">
    <citation type="submission" date="2023-08" db="EMBL/GenBank/DDBJ databases">
        <title>Pleionea litopenaei sp. nov., isolated from stomach of juvenile Litopenaeus vannamei.</title>
        <authorList>
            <person name="Rho A.M."/>
            <person name="Hwang C.Y."/>
        </authorList>
    </citation>
    <scope>NUCLEOTIDE SEQUENCE [LARGE SCALE GENOMIC DNA]</scope>
    <source>
        <strain evidence="7 8">HL-JVS1</strain>
    </source>
</reference>
<keyword evidence="5" id="KW-0812">Transmembrane</keyword>
<evidence type="ECO:0000313" key="8">
    <source>
        <dbReference type="Proteomes" id="UP001239782"/>
    </source>
</evidence>
<dbReference type="Pfam" id="PF00015">
    <property type="entry name" value="MCPsignal"/>
    <property type="match status" value="1"/>
</dbReference>